<organism evidence="1 2">
    <name type="scientific">Pseudomonas fluorescens</name>
    <dbReference type="NCBI Taxonomy" id="294"/>
    <lineage>
        <taxon>Bacteria</taxon>
        <taxon>Pseudomonadati</taxon>
        <taxon>Pseudomonadota</taxon>
        <taxon>Gammaproteobacteria</taxon>
        <taxon>Pseudomonadales</taxon>
        <taxon>Pseudomonadaceae</taxon>
        <taxon>Pseudomonas</taxon>
    </lineage>
</organism>
<dbReference type="AlphaFoldDB" id="A0A0D0TEF7"/>
<gene>
    <name evidence="1" type="ORF">PFLU3_41200</name>
</gene>
<reference evidence="1 2" key="1">
    <citation type="submission" date="2015-01" db="EMBL/GenBank/DDBJ databases">
        <title>Genome sequence of the beneficial rhizobacterium Pseudomonas fluorescens 2-79.</title>
        <authorList>
            <person name="Thuermer A."/>
            <person name="Daniel R."/>
        </authorList>
    </citation>
    <scope>NUCLEOTIDE SEQUENCE [LARGE SCALE GENOMIC DNA]</scope>
    <source>
        <strain evidence="1 2">2-79</strain>
    </source>
</reference>
<name>A0A0D0TEF7_PSEFL</name>
<dbReference type="PATRIC" id="fig|294.125.peg.4218"/>
<dbReference type="Proteomes" id="UP000032210">
    <property type="component" value="Unassembled WGS sequence"/>
</dbReference>
<dbReference type="RefSeq" id="WP_043050366.1">
    <property type="nucleotide sequence ID" value="NZ_JXCQ01000046.1"/>
</dbReference>
<comment type="caution">
    <text evidence="1">The sequence shown here is derived from an EMBL/GenBank/DDBJ whole genome shotgun (WGS) entry which is preliminary data.</text>
</comment>
<evidence type="ECO:0000313" key="2">
    <source>
        <dbReference type="Proteomes" id="UP000032210"/>
    </source>
</evidence>
<protein>
    <submittedName>
        <fullName evidence="1">Uncharacterized protein</fullName>
    </submittedName>
</protein>
<evidence type="ECO:0000313" key="1">
    <source>
        <dbReference type="EMBL" id="KIR20484.1"/>
    </source>
</evidence>
<proteinExistence type="predicted"/>
<sequence>MSVIECDYLPDPSKTTFPPELALLIVRKAASMAEAFEQQALDQLTKDAISAISAGADPRQVIRQLRL</sequence>
<accession>A0A0D0TEF7</accession>
<dbReference type="EMBL" id="JXCQ01000046">
    <property type="protein sequence ID" value="KIR20484.1"/>
    <property type="molecule type" value="Genomic_DNA"/>
</dbReference>